<protein>
    <submittedName>
        <fullName evidence="1">Uncharacterized protein</fullName>
    </submittedName>
</protein>
<evidence type="ECO:0000313" key="2">
    <source>
        <dbReference type="Proteomes" id="UP001419268"/>
    </source>
</evidence>
<name>A0AAP0LBS1_9MAGN</name>
<dbReference type="EMBL" id="JBBNAG010000001">
    <property type="protein sequence ID" value="KAK9166249.1"/>
    <property type="molecule type" value="Genomic_DNA"/>
</dbReference>
<dbReference type="AlphaFoldDB" id="A0AAP0LBS1"/>
<reference evidence="1 2" key="1">
    <citation type="submission" date="2024-01" db="EMBL/GenBank/DDBJ databases">
        <title>Genome assemblies of Stephania.</title>
        <authorList>
            <person name="Yang L."/>
        </authorList>
    </citation>
    <scope>NUCLEOTIDE SEQUENCE [LARGE SCALE GENOMIC DNA]</scope>
    <source>
        <strain evidence="1">JXDWG</strain>
        <tissue evidence="1">Leaf</tissue>
    </source>
</reference>
<sequence>METLNDFGAHINDGFGRTYYWFDGTNEMAHKACVSASGCRHLESRGIGRRTLVNN</sequence>
<dbReference type="Proteomes" id="UP001419268">
    <property type="component" value="Unassembled WGS sequence"/>
</dbReference>
<keyword evidence="2" id="KW-1185">Reference proteome</keyword>
<organism evidence="1 2">
    <name type="scientific">Stephania cephalantha</name>
    <dbReference type="NCBI Taxonomy" id="152367"/>
    <lineage>
        <taxon>Eukaryota</taxon>
        <taxon>Viridiplantae</taxon>
        <taxon>Streptophyta</taxon>
        <taxon>Embryophyta</taxon>
        <taxon>Tracheophyta</taxon>
        <taxon>Spermatophyta</taxon>
        <taxon>Magnoliopsida</taxon>
        <taxon>Ranunculales</taxon>
        <taxon>Menispermaceae</taxon>
        <taxon>Menispermoideae</taxon>
        <taxon>Cissampelideae</taxon>
        <taxon>Stephania</taxon>
    </lineage>
</organism>
<gene>
    <name evidence="1" type="ORF">Scep_001440</name>
</gene>
<accession>A0AAP0LBS1</accession>
<evidence type="ECO:0000313" key="1">
    <source>
        <dbReference type="EMBL" id="KAK9166249.1"/>
    </source>
</evidence>
<comment type="caution">
    <text evidence="1">The sequence shown here is derived from an EMBL/GenBank/DDBJ whole genome shotgun (WGS) entry which is preliminary data.</text>
</comment>
<proteinExistence type="predicted"/>